<accession>A0AAE1VUR7</accession>
<name>A0AAE1VUR7_9SOLA</name>
<organism evidence="2 3">
    <name type="scientific">Anisodus tanguticus</name>
    <dbReference type="NCBI Taxonomy" id="243964"/>
    <lineage>
        <taxon>Eukaryota</taxon>
        <taxon>Viridiplantae</taxon>
        <taxon>Streptophyta</taxon>
        <taxon>Embryophyta</taxon>
        <taxon>Tracheophyta</taxon>
        <taxon>Spermatophyta</taxon>
        <taxon>Magnoliopsida</taxon>
        <taxon>eudicotyledons</taxon>
        <taxon>Gunneridae</taxon>
        <taxon>Pentapetalae</taxon>
        <taxon>asterids</taxon>
        <taxon>lamiids</taxon>
        <taxon>Solanales</taxon>
        <taxon>Solanaceae</taxon>
        <taxon>Solanoideae</taxon>
        <taxon>Hyoscyameae</taxon>
        <taxon>Anisodus</taxon>
    </lineage>
</organism>
<evidence type="ECO:0000313" key="2">
    <source>
        <dbReference type="EMBL" id="KAK4373705.1"/>
    </source>
</evidence>
<proteinExistence type="predicted"/>
<sequence length="106" mass="11745">MEIITTLGRDLWKESNGFPYVARLVSFSLMKAIIEYVNEASLMRNQQKRTEAAPPSPFKCQNEEIKSPMAASNARTLRRQSLTGIPPPTMSRRSSLGGGSLPDSCK</sequence>
<evidence type="ECO:0000313" key="3">
    <source>
        <dbReference type="Proteomes" id="UP001291623"/>
    </source>
</evidence>
<dbReference type="EMBL" id="JAVYJV010000004">
    <property type="protein sequence ID" value="KAK4373705.1"/>
    <property type="molecule type" value="Genomic_DNA"/>
</dbReference>
<feature type="compositionally biased region" description="Polar residues" evidence="1">
    <location>
        <begin position="73"/>
        <end position="83"/>
    </location>
</feature>
<evidence type="ECO:0000256" key="1">
    <source>
        <dbReference type="SAM" id="MobiDB-lite"/>
    </source>
</evidence>
<comment type="caution">
    <text evidence="2">The sequence shown here is derived from an EMBL/GenBank/DDBJ whole genome shotgun (WGS) entry which is preliminary data.</text>
</comment>
<protein>
    <submittedName>
        <fullName evidence="2">Uncharacterized protein</fullName>
    </submittedName>
</protein>
<dbReference type="AlphaFoldDB" id="A0AAE1VUR7"/>
<gene>
    <name evidence="2" type="ORF">RND71_009089</name>
</gene>
<reference evidence="2" key="1">
    <citation type="submission" date="2023-12" db="EMBL/GenBank/DDBJ databases">
        <title>Genome assembly of Anisodus tanguticus.</title>
        <authorList>
            <person name="Wang Y.-J."/>
        </authorList>
    </citation>
    <scope>NUCLEOTIDE SEQUENCE</scope>
    <source>
        <strain evidence="2">KB-2021</strain>
        <tissue evidence="2">Leaf</tissue>
    </source>
</reference>
<keyword evidence="3" id="KW-1185">Reference proteome</keyword>
<feature type="region of interest" description="Disordered" evidence="1">
    <location>
        <begin position="44"/>
        <end position="106"/>
    </location>
</feature>
<dbReference type="Proteomes" id="UP001291623">
    <property type="component" value="Unassembled WGS sequence"/>
</dbReference>